<accession>A0A1E7FWQ1</accession>
<gene>
    <name evidence="4" type="ORF">FRACYDRAFT_267332</name>
</gene>
<evidence type="ECO:0000256" key="1">
    <source>
        <dbReference type="ARBA" id="ARBA00022737"/>
    </source>
</evidence>
<reference evidence="4 5" key="1">
    <citation type="submission" date="2016-09" db="EMBL/GenBank/DDBJ databases">
        <title>Extensive genetic diversity and differential bi-allelic expression allows diatom success in the polar Southern Ocean.</title>
        <authorList>
            <consortium name="DOE Joint Genome Institute"/>
            <person name="Mock T."/>
            <person name="Otillar R.P."/>
            <person name="Strauss J."/>
            <person name="Dupont C."/>
            <person name="Frickenhaus S."/>
            <person name="Maumus F."/>
            <person name="Mcmullan M."/>
            <person name="Sanges R."/>
            <person name="Schmutz J."/>
            <person name="Toseland A."/>
            <person name="Valas R."/>
            <person name="Veluchamy A."/>
            <person name="Ward B.J."/>
            <person name="Allen A."/>
            <person name="Barry K."/>
            <person name="Falciatore A."/>
            <person name="Ferrante M."/>
            <person name="Fortunato A.E."/>
            <person name="Gloeckner G."/>
            <person name="Gruber A."/>
            <person name="Hipkin R."/>
            <person name="Janech M."/>
            <person name="Kroth P."/>
            <person name="Leese F."/>
            <person name="Lindquist E."/>
            <person name="Lyon B.R."/>
            <person name="Martin J."/>
            <person name="Mayer C."/>
            <person name="Parker M."/>
            <person name="Quesneville H."/>
            <person name="Raymond J."/>
            <person name="Uhlig C."/>
            <person name="Valentin K.U."/>
            <person name="Worden A.Z."/>
            <person name="Armbrust E.V."/>
            <person name="Bowler C."/>
            <person name="Green B."/>
            <person name="Moulton V."/>
            <person name="Van Oosterhout C."/>
            <person name="Grigoriev I."/>
        </authorList>
    </citation>
    <scope>NUCLEOTIDE SEQUENCE [LARGE SCALE GENOMIC DNA]</scope>
    <source>
        <strain evidence="4 5">CCMP1102</strain>
    </source>
</reference>
<evidence type="ECO:0000313" key="4">
    <source>
        <dbReference type="EMBL" id="OEU22591.1"/>
    </source>
</evidence>
<keyword evidence="1" id="KW-0677">Repeat</keyword>
<dbReference type="AlphaFoldDB" id="A0A1E7FWQ1"/>
<keyword evidence="2" id="KW-0802">TPR repeat</keyword>
<name>A0A1E7FWQ1_9STRA</name>
<dbReference type="EMBL" id="KV784353">
    <property type="protein sequence ID" value="OEU22591.1"/>
    <property type="molecule type" value="Genomic_DNA"/>
</dbReference>
<dbReference type="KEGG" id="fcy:FRACYDRAFT_267332"/>
<feature type="compositionally biased region" description="Low complexity" evidence="3">
    <location>
        <begin position="96"/>
        <end position="113"/>
    </location>
</feature>
<evidence type="ECO:0000256" key="3">
    <source>
        <dbReference type="SAM" id="MobiDB-lite"/>
    </source>
</evidence>
<keyword evidence="5" id="KW-1185">Reference proteome</keyword>
<sequence length="246" mass="27870">MTEPTNTNTPPVVTKDPRFLAGRKLCERGLADEAIEIYATLLEETTQKYGENSIETAPTYYEYGNSLLRATNKNIAISNEEEEIVTKKVVDSDTRSVAAAAAERRQQQQQQSSVDKDDDDKEEDKKPAAVTTRTNDEDDDDGDGNNNEHREEEDNNSNNNDDLNLALEMMENAWSILEEYKECNEEEKDECSTRNDNNDDDENKKKKCKYYGWVKEQIPRILLGIGDTLSTLSRHADAADAFSRAL</sequence>
<dbReference type="Proteomes" id="UP000095751">
    <property type="component" value="Unassembled WGS sequence"/>
</dbReference>
<dbReference type="GO" id="GO:0034080">
    <property type="term" value="P:CENP-A containing chromatin assembly"/>
    <property type="evidence" value="ECO:0007669"/>
    <property type="project" value="TreeGrafter"/>
</dbReference>
<feature type="non-terminal residue" evidence="4">
    <location>
        <position position="246"/>
    </location>
</feature>
<dbReference type="GO" id="GO:0005654">
    <property type="term" value="C:nucleoplasm"/>
    <property type="evidence" value="ECO:0007669"/>
    <property type="project" value="TreeGrafter"/>
</dbReference>
<organism evidence="4 5">
    <name type="scientific">Fragilariopsis cylindrus CCMP1102</name>
    <dbReference type="NCBI Taxonomy" id="635003"/>
    <lineage>
        <taxon>Eukaryota</taxon>
        <taxon>Sar</taxon>
        <taxon>Stramenopiles</taxon>
        <taxon>Ochrophyta</taxon>
        <taxon>Bacillariophyta</taxon>
        <taxon>Bacillariophyceae</taxon>
        <taxon>Bacillariophycidae</taxon>
        <taxon>Bacillariales</taxon>
        <taxon>Bacillariaceae</taxon>
        <taxon>Fragilariopsis</taxon>
    </lineage>
</organism>
<protein>
    <recommendedName>
        <fullName evidence="6">Tetratricopeptide SHNi-TPR domain-containing protein</fullName>
    </recommendedName>
</protein>
<dbReference type="GO" id="GO:0006335">
    <property type="term" value="P:DNA replication-dependent chromatin assembly"/>
    <property type="evidence" value="ECO:0007669"/>
    <property type="project" value="TreeGrafter"/>
</dbReference>
<dbReference type="PANTHER" id="PTHR15081:SF1">
    <property type="entry name" value="NUCLEAR AUTOANTIGENIC SPERM PROTEIN"/>
    <property type="match status" value="1"/>
</dbReference>
<dbReference type="InterPro" id="IPR051730">
    <property type="entry name" value="NASP-like"/>
</dbReference>
<dbReference type="PANTHER" id="PTHR15081">
    <property type="entry name" value="NUCLEAR AUTOANTIGENIC SPERM PROTEIN NASP -RELATED"/>
    <property type="match status" value="1"/>
</dbReference>
<feature type="region of interest" description="Disordered" evidence="3">
    <location>
        <begin position="96"/>
        <end position="162"/>
    </location>
</feature>
<proteinExistence type="predicted"/>
<dbReference type="InParanoid" id="A0A1E7FWQ1"/>
<evidence type="ECO:0000313" key="5">
    <source>
        <dbReference type="Proteomes" id="UP000095751"/>
    </source>
</evidence>
<evidence type="ECO:0000256" key="2">
    <source>
        <dbReference type="ARBA" id="ARBA00022803"/>
    </source>
</evidence>
<evidence type="ECO:0008006" key="6">
    <source>
        <dbReference type="Google" id="ProtNLM"/>
    </source>
</evidence>
<dbReference type="OrthoDB" id="46640at2759"/>
<dbReference type="GO" id="GO:0042393">
    <property type="term" value="F:histone binding"/>
    <property type="evidence" value="ECO:0007669"/>
    <property type="project" value="TreeGrafter"/>
</dbReference>